<name>A0A7K9IA93_9PICI</name>
<evidence type="ECO:0000313" key="7">
    <source>
        <dbReference type="Proteomes" id="UP000534107"/>
    </source>
</evidence>
<dbReference type="OrthoDB" id="6353782at2759"/>
<dbReference type="InterPro" id="IPR013098">
    <property type="entry name" value="Ig_I-set"/>
</dbReference>
<feature type="non-terminal residue" evidence="6">
    <location>
        <position position="187"/>
    </location>
</feature>
<gene>
    <name evidence="6" type="primary">Hepacam2_1</name>
    <name evidence="6" type="ORF">BUCCAP_R13894</name>
</gene>
<dbReference type="SMART" id="SM00409">
    <property type="entry name" value="IG"/>
    <property type="match status" value="2"/>
</dbReference>
<sequence>KLVAVGSSVLLDAPDITNKNLIEWEFTRGTTAVLILQHYLNLKAPTIYGAYEGRVLFYPQNGSLLLQGLQEADSGVYKATVDLMENKARKTALEVIEPVPQPELQYSSNQAGSPIELFCLVPEGTVDSISWKKDGRPLPPEKQCLLSLQMTKLWIRQGEKSDCGSYSCNISNRLTWKEATVTLTVTG</sequence>
<dbReference type="SUPFAM" id="SSF48726">
    <property type="entry name" value="Immunoglobulin"/>
    <property type="match status" value="2"/>
</dbReference>
<comment type="subcellular location">
    <subcellularLocation>
        <location evidence="1">Membrane</location>
    </subcellularLocation>
</comment>
<dbReference type="EMBL" id="VWZO01020971">
    <property type="protein sequence ID" value="NXH22240.1"/>
    <property type="molecule type" value="Genomic_DNA"/>
</dbReference>
<dbReference type="AlphaFoldDB" id="A0A7K9IA93"/>
<feature type="non-terminal residue" evidence="6">
    <location>
        <position position="1"/>
    </location>
</feature>
<dbReference type="PANTHER" id="PTHR12080:SF59">
    <property type="entry name" value="HEPATIC AND GLIAL CELL ADHESION MOLECULE"/>
    <property type="match status" value="1"/>
</dbReference>
<dbReference type="InterPro" id="IPR003599">
    <property type="entry name" value="Ig_sub"/>
</dbReference>
<dbReference type="Pfam" id="PF07679">
    <property type="entry name" value="I-set"/>
    <property type="match status" value="1"/>
</dbReference>
<dbReference type="InterPro" id="IPR007110">
    <property type="entry name" value="Ig-like_dom"/>
</dbReference>
<dbReference type="InterPro" id="IPR036179">
    <property type="entry name" value="Ig-like_dom_sf"/>
</dbReference>
<dbReference type="GO" id="GO:0005911">
    <property type="term" value="C:cell-cell junction"/>
    <property type="evidence" value="ECO:0007669"/>
    <property type="project" value="TreeGrafter"/>
</dbReference>
<reference evidence="6 7" key="1">
    <citation type="submission" date="2019-09" db="EMBL/GenBank/DDBJ databases">
        <title>Bird 10,000 Genomes (B10K) Project - Family phase.</title>
        <authorList>
            <person name="Zhang G."/>
        </authorList>
    </citation>
    <scope>NUCLEOTIDE SEQUENCE [LARGE SCALE GENOMIC DNA]</scope>
    <source>
        <strain evidence="6">B10K-DU-001-16</strain>
        <tissue evidence="6">Muscle</tissue>
    </source>
</reference>
<evidence type="ECO:0000256" key="4">
    <source>
        <dbReference type="ARBA" id="ARBA00023180"/>
    </source>
</evidence>
<dbReference type="InterPro" id="IPR015631">
    <property type="entry name" value="CD2/SLAM_rcpt"/>
</dbReference>
<organism evidence="6 7">
    <name type="scientific">Bucco capensis</name>
    <name type="common">collared puffbird</name>
    <dbReference type="NCBI Taxonomy" id="135168"/>
    <lineage>
        <taxon>Eukaryota</taxon>
        <taxon>Metazoa</taxon>
        <taxon>Chordata</taxon>
        <taxon>Craniata</taxon>
        <taxon>Vertebrata</taxon>
        <taxon>Euteleostomi</taxon>
        <taxon>Archelosauria</taxon>
        <taxon>Archosauria</taxon>
        <taxon>Dinosauria</taxon>
        <taxon>Saurischia</taxon>
        <taxon>Theropoda</taxon>
        <taxon>Coelurosauria</taxon>
        <taxon>Aves</taxon>
        <taxon>Neognathae</taxon>
        <taxon>Neoaves</taxon>
        <taxon>Telluraves</taxon>
        <taxon>Coraciimorphae</taxon>
        <taxon>Piciformes</taxon>
        <taxon>Bucconidae</taxon>
        <taxon>Bucco</taxon>
    </lineage>
</organism>
<dbReference type="Gene3D" id="2.60.40.10">
    <property type="entry name" value="Immunoglobulins"/>
    <property type="match status" value="2"/>
</dbReference>
<evidence type="ECO:0000313" key="6">
    <source>
        <dbReference type="EMBL" id="NXH22240.1"/>
    </source>
</evidence>
<evidence type="ECO:0000256" key="2">
    <source>
        <dbReference type="ARBA" id="ARBA00022729"/>
    </source>
</evidence>
<protein>
    <submittedName>
        <fullName evidence="6">HECA2 protein</fullName>
    </submittedName>
</protein>
<evidence type="ECO:0000259" key="5">
    <source>
        <dbReference type="PROSITE" id="PS50835"/>
    </source>
</evidence>
<keyword evidence="3" id="KW-0472">Membrane</keyword>
<proteinExistence type="predicted"/>
<dbReference type="PANTHER" id="PTHR12080">
    <property type="entry name" value="SIGNALING LYMPHOCYTIC ACTIVATION MOLECULE"/>
    <property type="match status" value="1"/>
</dbReference>
<evidence type="ECO:0000256" key="3">
    <source>
        <dbReference type="ARBA" id="ARBA00023136"/>
    </source>
</evidence>
<accession>A0A7K9IA93</accession>
<dbReference type="InterPro" id="IPR013783">
    <property type="entry name" value="Ig-like_fold"/>
</dbReference>
<evidence type="ECO:0000256" key="1">
    <source>
        <dbReference type="ARBA" id="ARBA00004370"/>
    </source>
</evidence>
<keyword evidence="2" id="KW-0732">Signal</keyword>
<comment type="caution">
    <text evidence="6">The sequence shown here is derived from an EMBL/GenBank/DDBJ whole genome shotgun (WGS) entry which is preliminary data.</text>
</comment>
<feature type="domain" description="Ig-like" evidence="5">
    <location>
        <begin position="102"/>
        <end position="184"/>
    </location>
</feature>
<dbReference type="PROSITE" id="PS50835">
    <property type="entry name" value="IG_LIKE"/>
    <property type="match status" value="1"/>
</dbReference>
<dbReference type="GO" id="GO:0016020">
    <property type="term" value="C:membrane"/>
    <property type="evidence" value="ECO:0007669"/>
    <property type="project" value="UniProtKB-SubCell"/>
</dbReference>
<keyword evidence="4" id="KW-0325">Glycoprotein</keyword>
<keyword evidence="7" id="KW-1185">Reference proteome</keyword>
<dbReference type="Proteomes" id="UP000534107">
    <property type="component" value="Unassembled WGS sequence"/>
</dbReference>